<dbReference type="EC" id="2.7.7.65" evidence="1"/>
<dbReference type="InterPro" id="IPR029787">
    <property type="entry name" value="Nucleotide_cyclase"/>
</dbReference>
<organism evidence="5 6">
    <name type="scientific">Sphaerochaeta globosa (strain ATCC BAA-1886 / DSM 22777 / Buddy)</name>
    <name type="common">Spirochaeta sp. (strain Buddy)</name>
    <dbReference type="NCBI Taxonomy" id="158189"/>
    <lineage>
        <taxon>Bacteria</taxon>
        <taxon>Pseudomonadati</taxon>
        <taxon>Spirochaetota</taxon>
        <taxon>Spirochaetia</taxon>
        <taxon>Spirochaetales</taxon>
        <taxon>Sphaerochaetaceae</taxon>
        <taxon>Sphaerochaeta</taxon>
    </lineage>
</organism>
<dbReference type="PANTHER" id="PTHR45138">
    <property type="entry name" value="REGULATORY COMPONENTS OF SENSORY TRANSDUCTION SYSTEM"/>
    <property type="match status" value="1"/>
</dbReference>
<evidence type="ECO:0000259" key="4">
    <source>
        <dbReference type="PROSITE" id="PS50887"/>
    </source>
</evidence>
<feature type="transmembrane region" description="Helical" evidence="3">
    <location>
        <begin position="203"/>
        <end position="221"/>
    </location>
</feature>
<dbReference type="Gene3D" id="3.30.70.270">
    <property type="match status" value="1"/>
</dbReference>
<gene>
    <name evidence="5" type="ordered locus">SpiBuddy_2945</name>
</gene>
<feature type="transmembrane region" description="Helical" evidence="3">
    <location>
        <begin position="42"/>
        <end position="63"/>
    </location>
</feature>
<dbReference type="Pfam" id="PF00990">
    <property type="entry name" value="GGDEF"/>
    <property type="match status" value="1"/>
</dbReference>
<dbReference type="InterPro" id="IPR050469">
    <property type="entry name" value="Diguanylate_Cyclase"/>
</dbReference>
<dbReference type="PROSITE" id="PS50887">
    <property type="entry name" value="GGDEF"/>
    <property type="match status" value="1"/>
</dbReference>
<keyword evidence="3" id="KW-0812">Transmembrane</keyword>
<dbReference type="InterPro" id="IPR000160">
    <property type="entry name" value="GGDEF_dom"/>
</dbReference>
<comment type="catalytic activity">
    <reaction evidence="2">
        <text>2 GTP = 3',3'-c-di-GMP + 2 diphosphate</text>
        <dbReference type="Rhea" id="RHEA:24898"/>
        <dbReference type="ChEBI" id="CHEBI:33019"/>
        <dbReference type="ChEBI" id="CHEBI:37565"/>
        <dbReference type="ChEBI" id="CHEBI:58805"/>
        <dbReference type="EC" id="2.7.7.65"/>
    </reaction>
</comment>
<dbReference type="eggNOG" id="COG2199">
    <property type="taxonomic scope" value="Bacteria"/>
</dbReference>
<keyword evidence="3" id="KW-0472">Membrane</keyword>
<dbReference type="STRING" id="158189.SpiBuddy_2945"/>
<feature type="transmembrane region" description="Helical" evidence="3">
    <location>
        <begin position="117"/>
        <end position="138"/>
    </location>
</feature>
<dbReference type="EMBL" id="CP002541">
    <property type="protein sequence ID" value="ADY14752.1"/>
    <property type="molecule type" value="Genomic_DNA"/>
</dbReference>
<protein>
    <recommendedName>
        <fullName evidence="1">diguanylate cyclase</fullName>
        <ecNumber evidence="1">2.7.7.65</ecNumber>
    </recommendedName>
</protein>
<keyword evidence="6" id="KW-1185">Reference proteome</keyword>
<dbReference type="AlphaFoldDB" id="F0RTQ4"/>
<keyword evidence="3" id="KW-1133">Transmembrane helix</keyword>
<evidence type="ECO:0000256" key="3">
    <source>
        <dbReference type="SAM" id="Phobius"/>
    </source>
</evidence>
<feature type="transmembrane region" description="Helical" evidence="3">
    <location>
        <begin position="178"/>
        <end position="196"/>
    </location>
</feature>
<dbReference type="SUPFAM" id="SSF55073">
    <property type="entry name" value="Nucleotide cyclase"/>
    <property type="match status" value="1"/>
</dbReference>
<sequence length="384" mass="43323">MMETMLRIQILLFCFMLLGFCYAATTWKPLFGGLGYTFDLKLYHLFILSTSIMLATDLVGWLFDGVPTKGIHTLLLVNHTIYYAFHILPTICFILYADLLPHRNPVRLKRWLLPLSMLTAVIALGAFASPFTGWFFQVDAQNVYSRGSHFMVFSIIQLLLLGATVIPLIGATKKVPTRIYWTLVFFPVIAFVGGLLQALFYGLVLIWPVTTIFLVAAALNIQKNQIGIDHLTGISNRLWFDEMLEQYLHAANLQQSFGCILMDLDGFKQINDNLGHDVGDQALQEMARILRHVAGPKDIVARYGGDEFAILLHDADSQYLQDLARRLQFEVTASNQSAKRRYELSVSMGAALYDTALFCDAKAFITHLDATMYTQKRSKLGTRS</sequence>
<name>F0RTQ4_SPHGB</name>
<dbReference type="KEGG" id="sbu:SpiBuddy_2945"/>
<evidence type="ECO:0000313" key="6">
    <source>
        <dbReference type="Proteomes" id="UP000008466"/>
    </source>
</evidence>
<dbReference type="SMART" id="SM00267">
    <property type="entry name" value="GGDEF"/>
    <property type="match status" value="1"/>
</dbReference>
<reference evidence="6" key="1">
    <citation type="submission" date="2011-02" db="EMBL/GenBank/DDBJ databases">
        <title>Complete sequence of Spirochaeta sp. Buddy.</title>
        <authorList>
            <person name="Lucas S."/>
            <person name="Copeland A."/>
            <person name="Lapidus A."/>
            <person name="Cheng J.-F."/>
            <person name="Goodwin L."/>
            <person name="Pitluck S."/>
            <person name="Zeytun A."/>
            <person name="Detter J.C."/>
            <person name="Han C."/>
            <person name="Tapia R."/>
            <person name="Land M."/>
            <person name="Hauser L."/>
            <person name="Kyrpides N."/>
            <person name="Ivanova N."/>
            <person name="Mikhailova N."/>
            <person name="Pagani I."/>
            <person name="Ritalahti K.M."/>
            <person name="Loeffler F.E."/>
            <person name="Woyke T."/>
        </authorList>
    </citation>
    <scope>NUCLEOTIDE SEQUENCE [LARGE SCALE GENOMIC DNA]</scope>
    <source>
        <strain evidence="6">ATCC BAA-1886 / DSM 22777 / Buddy</strain>
    </source>
</reference>
<evidence type="ECO:0000256" key="2">
    <source>
        <dbReference type="ARBA" id="ARBA00034247"/>
    </source>
</evidence>
<dbReference type="GO" id="GO:0052621">
    <property type="term" value="F:diguanylate cyclase activity"/>
    <property type="evidence" value="ECO:0007669"/>
    <property type="project" value="UniProtKB-EC"/>
</dbReference>
<dbReference type="PANTHER" id="PTHR45138:SF9">
    <property type="entry name" value="DIGUANYLATE CYCLASE DGCM-RELATED"/>
    <property type="match status" value="1"/>
</dbReference>
<feature type="domain" description="GGDEF" evidence="4">
    <location>
        <begin position="255"/>
        <end position="384"/>
    </location>
</feature>
<feature type="transmembrane region" description="Helical" evidence="3">
    <location>
        <begin position="150"/>
        <end position="172"/>
    </location>
</feature>
<evidence type="ECO:0000313" key="5">
    <source>
        <dbReference type="EMBL" id="ADY14752.1"/>
    </source>
</evidence>
<evidence type="ECO:0000256" key="1">
    <source>
        <dbReference type="ARBA" id="ARBA00012528"/>
    </source>
</evidence>
<dbReference type="OrthoDB" id="9779586at2"/>
<dbReference type="Proteomes" id="UP000008466">
    <property type="component" value="Chromosome"/>
</dbReference>
<dbReference type="NCBIfam" id="TIGR00254">
    <property type="entry name" value="GGDEF"/>
    <property type="match status" value="1"/>
</dbReference>
<dbReference type="HOGENOM" id="CLU_058778_1_0_12"/>
<proteinExistence type="predicted"/>
<dbReference type="CDD" id="cd01949">
    <property type="entry name" value="GGDEF"/>
    <property type="match status" value="1"/>
</dbReference>
<accession>F0RTQ4</accession>
<feature type="transmembrane region" description="Helical" evidence="3">
    <location>
        <begin position="75"/>
        <end position="97"/>
    </location>
</feature>
<dbReference type="InterPro" id="IPR043128">
    <property type="entry name" value="Rev_trsase/Diguanyl_cyclase"/>
</dbReference>